<protein>
    <submittedName>
        <fullName evidence="1">Uncharacterized protein</fullName>
    </submittedName>
</protein>
<proteinExistence type="predicted"/>
<comment type="caution">
    <text evidence="1">The sequence shown here is derived from an EMBL/GenBank/DDBJ whole genome shotgun (WGS) entry which is preliminary data.</text>
</comment>
<evidence type="ECO:0000313" key="1">
    <source>
        <dbReference type="EMBL" id="HFK24228.1"/>
    </source>
</evidence>
<dbReference type="EMBL" id="DSTT01000005">
    <property type="protein sequence ID" value="HFK24228.1"/>
    <property type="molecule type" value="Genomic_DNA"/>
</dbReference>
<reference evidence="1" key="1">
    <citation type="journal article" date="2020" name="mSystems">
        <title>Genome- and Community-Level Interaction Insights into Carbon Utilization and Element Cycling Functions of Hydrothermarchaeota in Hydrothermal Sediment.</title>
        <authorList>
            <person name="Zhou Z."/>
            <person name="Liu Y."/>
            <person name="Xu W."/>
            <person name="Pan J."/>
            <person name="Luo Z.H."/>
            <person name="Li M."/>
        </authorList>
    </citation>
    <scope>NUCLEOTIDE SEQUENCE [LARGE SCALE GENOMIC DNA]</scope>
    <source>
        <strain evidence="1">SpSt-464</strain>
    </source>
</reference>
<accession>A0A7C3J6U4</accession>
<organism evidence="1">
    <name type="scientific">candidate division WOR-3 bacterium</name>
    <dbReference type="NCBI Taxonomy" id="2052148"/>
    <lineage>
        <taxon>Bacteria</taxon>
        <taxon>Bacteria division WOR-3</taxon>
    </lineage>
</organism>
<name>A0A7C3J6U4_UNCW3</name>
<sequence>MIKILEDYFLRKRVESLGTEWKSQINTSSIFKNVKNVVVILNDDLKEFEDFLTFDKSLKDRLDNPNIFYFCSSYFTLYKDLFKGNFEEIKKPKPLKFSELDHIFDFLKKVKKIDLYFDLSSFEKFDRKLLIRTFKPSVSITFFEEKLEEDFNILFKSDDRRILNILKLLNFEILSEDFSPFLKDRIKQLNITVYPIVLIGTSSKILNEKKRIEKEGRKFLYIKNFKDDLNIVNLYHILHTKEIFFDDKLLTEIDFLKKFKV</sequence>
<dbReference type="AlphaFoldDB" id="A0A7C3J6U4"/>
<gene>
    <name evidence="1" type="ORF">ENS15_06240</name>
</gene>